<keyword evidence="3" id="KW-0560">Oxidoreductase</keyword>
<reference evidence="6" key="1">
    <citation type="journal article" date="2019" name="Int. J. Syst. Evol. Microbiol.">
        <title>The Global Catalogue of Microorganisms (GCM) 10K type strain sequencing project: providing services to taxonomists for standard genome sequencing and annotation.</title>
        <authorList>
            <consortium name="The Broad Institute Genomics Platform"/>
            <consortium name="The Broad Institute Genome Sequencing Center for Infectious Disease"/>
            <person name="Wu L."/>
            <person name="Ma J."/>
        </authorList>
    </citation>
    <scope>NUCLEOTIDE SEQUENCE [LARGE SCALE GENOMIC DNA]</scope>
    <source>
        <strain evidence="6">JCM 9377</strain>
    </source>
</reference>
<evidence type="ECO:0000313" key="6">
    <source>
        <dbReference type="Proteomes" id="UP001501237"/>
    </source>
</evidence>
<name>A0ABP6QT03_9ACTN</name>
<dbReference type="EMBL" id="BAAAUV010000039">
    <property type="protein sequence ID" value="GAA3239892.1"/>
    <property type="molecule type" value="Genomic_DNA"/>
</dbReference>
<dbReference type="Gene3D" id="3.40.430.10">
    <property type="entry name" value="Dihydrofolate Reductase, subunit A"/>
    <property type="match status" value="1"/>
</dbReference>
<dbReference type="InterPro" id="IPR002734">
    <property type="entry name" value="RibDG_C"/>
</dbReference>
<dbReference type="SUPFAM" id="SSF53597">
    <property type="entry name" value="Dihydrofolate reductase-like"/>
    <property type="match status" value="1"/>
</dbReference>
<dbReference type="Proteomes" id="UP001501237">
    <property type="component" value="Unassembled WGS sequence"/>
</dbReference>
<keyword evidence="6" id="KW-1185">Reference proteome</keyword>
<organism evidence="5 6">
    <name type="scientific">Actinocorallia longicatena</name>
    <dbReference type="NCBI Taxonomy" id="111803"/>
    <lineage>
        <taxon>Bacteria</taxon>
        <taxon>Bacillati</taxon>
        <taxon>Actinomycetota</taxon>
        <taxon>Actinomycetes</taxon>
        <taxon>Streptosporangiales</taxon>
        <taxon>Thermomonosporaceae</taxon>
        <taxon>Actinocorallia</taxon>
    </lineage>
</organism>
<gene>
    <name evidence="5" type="ORF">GCM10010468_76320</name>
</gene>
<protein>
    <recommendedName>
        <fullName evidence="4">Bacterial bifunctional deaminase-reductase C-terminal domain-containing protein</fullName>
    </recommendedName>
</protein>
<dbReference type="InterPro" id="IPR050765">
    <property type="entry name" value="Riboflavin_Biosynth_HTPR"/>
</dbReference>
<dbReference type="RefSeq" id="WP_344838737.1">
    <property type="nucleotide sequence ID" value="NZ_BAAAUV010000039.1"/>
</dbReference>
<dbReference type="PANTHER" id="PTHR38011:SF7">
    <property type="entry name" value="2,5-DIAMINO-6-RIBOSYLAMINO-4(3H)-PYRIMIDINONE 5'-PHOSPHATE REDUCTASE"/>
    <property type="match status" value="1"/>
</dbReference>
<feature type="domain" description="Bacterial bifunctional deaminase-reductase C-terminal" evidence="4">
    <location>
        <begin position="16"/>
        <end position="228"/>
    </location>
</feature>
<keyword evidence="2" id="KW-0521">NADP</keyword>
<evidence type="ECO:0000256" key="3">
    <source>
        <dbReference type="ARBA" id="ARBA00023002"/>
    </source>
</evidence>
<dbReference type="Pfam" id="PF01872">
    <property type="entry name" value="RibD_C"/>
    <property type="match status" value="1"/>
</dbReference>
<evidence type="ECO:0000256" key="1">
    <source>
        <dbReference type="ARBA" id="ARBA00005104"/>
    </source>
</evidence>
<evidence type="ECO:0000313" key="5">
    <source>
        <dbReference type="EMBL" id="GAA3239892.1"/>
    </source>
</evidence>
<comment type="pathway">
    <text evidence="1">Cofactor biosynthesis; riboflavin biosynthesis.</text>
</comment>
<proteinExistence type="predicted"/>
<sequence length="241" mass="26038">MQFTTEDPGDKLPERPYVLLSVAASVDGYIDDATDNRLLLSNDEDFDRVDSERAQVDAILVGANTIREDNPRLLVRSEERRAARTARGLPESPIKVTLTGCGDLDPDAKFFTTGDNQKIVYSASSGVDKSRERLGDIATVVDAGDPLDLGTVLADLASRGVQKLMVEGGGTIHTQFLAAGVVDEIQLVIAPFFVGNPAAPRFVGNGDFPHGPSNRMQLAETRQIGDVILARYLLKAKNEKT</sequence>
<evidence type="ECO:0000259" key="4">
    <source>
        <dbReference type="Pfam" id="PF01872"/>
    </source>
</evidence>
<comment type="caution">
    <text evidence="5">The sequence shown here is derived from an EMBL/GenBank/DDBJ whole genome shotgun (WGS) entry which is preliminary data.</text>
</comment>
<accession>A0ABP6QT03</accession>
<evidence type="ECO:0000256" key="2">
    <source>
        <dbReference type="ARBA" id="ARBA00022857"/>
    </source>
</evidence>
<dbReference type="InterPro" id="IPR024072">
    <property type="entry name" value="DHFR-like_dom_sf"/>
</dbReference>
<dbReference type="PANTHER" id="PTHR38011">
    <property type="entry name" value="DIHYDROFOLATE REDUCTASE FAMILY PROTEIN (AFU_ORTHOLOGUE AFUA_8G06820)"/>
    <property type="match status" value="1"/>
</dbReference>